<gene>
    <name evidence="2" type="ORF">M404DRAFT_453293</name>
</gene>
<dbReference type="HOGENOM" id="CLU_039094_0_0_1"/>
<dbReference type="InParanoid" id="A0A0C3JXW4"/>
<reference evidence="2 3" key="1">
    <citation type="submission" date="2014-04" db="EMBL/GenBank/DDBJ databases">
        <authorList>
            <consortium name="DOE Joint Genome Institute"/>
            <person name="Kuo A."/>
            <person name="Kohler A."/>
            <person name="Costa M.D."/>
            <person name="Nagy L.G."/>
            <person name="Floudas D."/>
            <person name="Copeland A."/>
            <person name="Barry K.W."/>
            <person name="Cichocki N."/>
            <person name="Veneault-Fourrey C."/>
            <person name="LaButti K."/>
            <person name="Lindquist E.A."/>
            <person name="Lipzen A."/>
            <person name="Lundell T."/>
            <person name="Morin E."/>
            <person name="Murat C."/>
            <person name="Sun H."/>
            <person name="Tunlid A."/>
            <person name="Henrissat B."/>
            <person name="Grigoriev I.V."/>
            <person name="Hibbett D.S."/>
            <person name="Martin F."/>
            <person name="Nordberg H.P."/>
            <person name="Cantor M.N."/>
            <person name="Hua S.X."/>
        </authorList>
    </citation>
    <scope>NUCLEOTIDE SEQUENCE [LARGE SCALE GENOMIC DNA]</scope>
    <source>
        <strain evidence="2 3">Marx 270</strain>
    </source>
</reference>
<feature type="transmembrane region" description="Helical" evidence="1">
    <location>
        <begin position="283"/>
        <end position="301"/>
    </location>
</feature>
<dbReference type="EMBL" id="KN831945">
    <property type="protein sequence ID" value="KIO13978.1"/>
    <property type="molecule type" value="Genomic_DNA"/>
</dbReference>
<feature type="transmembrane region" description="Helical" evidence="1">
    <location>
        <begin position="250"/>
        <end position="271"/>
    </location>
</feature>
<dbReference type="OrthoDB" id="2384193at2759"/>
<feature type="transmembrane region" description="Helical" evidence="1">
    <location>
        <begin position="6"/>
        <end position="30"/>
    </location>
</feature>
<feature type="transmembrane region" description="Helical" evidence="1">
    <location>
        <begin position="167"/>
        <end position="187"/>
    </location>
</feature>
<reference evidence="3" key="2">
    <citation type="submission" date="2015-01" db="EMBL/GenBank/DDBJ databases">
        <title>Evolutionary Origins and Diversification of the Mycorrhizal Mutualists.</title>
        <authorList>
            <consortium name="DOE Joint Genome Institute"/>
            <consortium name="Mycorrhizal Genomics Consortium"/>
            <person name="Kohler A."/>
            <person name="Kuo A."/>
            <person name="Nagy L.G."/>
            <person name="Floudas D."/>
            <person name="Copeland A."/>
            <person name="Barry K.W."/>
            <person name="Cichocki N."/>
            <person name="Veneault-Fourrey C."/>
            <person name="LaButti K."/>
            <person name="Lindquist E.A."/>
            <person name="Lipzen A."/>
            <person name="Lundell T."/>
            <person name="Morin E."/>
            <person name="Murat C."/>
            <person name="Riley R."/>
            <person name="Ohm R."/>
            <person name="Sun H."/>
            <person name="Tunlid A."/>
            <person name="Henrissat B."/>
            <person name="Grigoriev I.V."/>
            <person name="Hibbett D.S."/>
            <person name="Martin F."/>
        </authorList>
    </citation>
    <scope>NUCLEOTIDE SEQUENCE [LARGE SCALE GENOMIC DNA]</scope>
    <source>
        <strain evidence="3">Marx 270</strain>
    </source>
</reference>
<feature type="transmembrane region" description="Helical" evidence="1">
    <location>
        <begin position="51"/>
        <end position="73"/>
    </location>
</feature>
<evidence type="ECO:0000313" key="2">
    <source>
        <dbReference type="EMBL" id="KIO13978.1"/>
    </source>
</evidence>
<proteinExistence type="predicted"/>
<keyword evidence="1" id="KW-0472">Membrane</keyword>
<evidence type="ECO:0000313" key="3">
    <source>
        <dbReference type="Proteomes" id="UP000054217"/>
    </source>
</evidence>
<feature type="transmembrane region" description="Helical" evidence="1">
    <location>
        <begin position="102"/>
        <end position="120"/>
    </location>
</feature>
<protein>
    <submittedName>
        <fullName evidence="2">Uncharacterized protein</fullName>
    </submittedName>
</protein>
<organism evidence="2 3">
    <name type="scientific">Pisolithus tinctorius Marx 270</name>
    <dbReference type="NCBI Taxonomy" id="870435"/>
    <lineage>
        <taxon>Eukaryota</taxon>
        <taxon>Fungi</taxon>
        <taxon>Dikarya</taxon>
        <taxon>Basidiomycota</taxon>
        <taxon>Agaricomycotina</taxon>
        <taxon>Agaricomycetes</taxon>
        <taxon>Agaricomycetidae</taxon>
        <taxon>Boletales</taxon>
        <taxon>Sclerodermatineae</taxon>
        <taxon>Pisolithaceae</taxon>
        <taxon>Pisolithus</taxon>
    </lineage>
</organism>
<dbReference type="Proteomes" id="UP000054217">
    <property type="component" value="Unassembled WGS sequence"/>
</dbReference>
<keyword evidence="1" id="KW-0812">Transmembrane</keyword>
<evidence type="ECO:0000256" key="1">
    <source>
        <dbReference type="SAM" id="Phobius"/>
    </source>
</evidence>
<keyword evidence="1" id="KW-1133">Transmembrane helix</keyword>
<sequence>MAGGSPTAFLLWSILACLFYCFLIFHLWNYDRFKCVRWSQANRRPGAFKRVMTYTYITSLTLLVIFGAAFTLLKFKEGDIILFNGEVTSTPLELYSPAHKKWVLPLLFVFTIAWACEHITHLEGKLIRYLSAPCTNSNLPEELTFWLFLQNQGPRSRVWFDSWEFKLWLWGSMVAILGMPVTALVARKQLDTCLAWILLVGSSVSTCETLGFLFVLFRFPAFIRKVKDDGAAPNIIVRLVYSYQLNCGRIAFRFVFSIPLLVLGIDGVQGSHPINMSPFWSDFLLMLGGIGSFVSHPLYLLRSFNRVPIQNL</sequence>
<dbReference type="AlphaFoldDB" id="A0A0C3JXW4"/>
<keyword evidence="3" id="KW-1185">Reference proteome</keyword>
<accession>A0A0C3JXW4</accession>
<name>A0A0C3JXW4_PISTI</name>
<dbReference type="STRING" id="870435.A0A0C3JXW4"/>
<feature type="transmembrane region" description="Helical" evidence="1">
    <location>
        <begin position="193"/>
        <end position="217"/>
    </location>
</feature>